<sequence>MSGMRRKSIWMTLMLGVLTLSTAWFNAGVKAANSSGADLKITGKILLYTSQPDQDAQGLVSAFLKKYTQAKVEIFRSGTEEVISKLLAEAKAGSVQADVLLVADAVTFERLKEQNLLMPYRSPELAKIPKAYIDKDGMYTGTKIISTALIVNTKSVTKMPNSWRVLTDRASKGKGIMPSPLYSGAAAYTLGVLIRKDNFGWDYYKALKSNEIAITQGNGGVIKSVAAGEKSYGMVVDYMAARAKAEGSPVELIYPKEGVTAVTEPVGIVKGTKNAALAQAFVDFVLSADGQKLATQMGYTPLRAGIKAPQGLKTVKGIKVIAADISELYKNRDNDKKQFSSIFEQ</sequence>
<gene>
    <name evidence="3" type="ORF">EDC14_101571</name>
</gene>
<name>A0A4R1RK26_HYDET</name>
<dbReference type="PANTHER" id="PTHR30006">
    <property type="entry name" value="THIAMINE-BINDING PERIPLASMIC PROTEIN-RELATED"/>
    <property type="match status" value="1"/>
</dbReference>
<dbReference type="PANTHER" id="PTHR30006:SF2">
    <property type="entry name" value="ABC TRANSPORTER SUBSTRATE-BINDING PROTEIN"/>
    <property type="match status" value="1"/>
</dbReference>
<feature type="binding site" evidence="2">
    <location>
        <position position="238"/>
    </location>
    <ligand>
        <name>Fe cation</name>
        <dbReference type="ChEBI" id="CHEBI:24875"/>
    </ligand>
</feature>
<keyword evidence="2" id="KW-0479">Metal-binding</keyword>
<keyword evidence="1" id="KW-0732">Signal</keyword>
<dbReference type="CDD" id="cd13547">
    <property type="entry name" value="PBP2_Fbp_like_2"/>
    <property type="match status" value="1"/>
</dbReference>
<dbReference type="PIRSF" id="PIRSF002825">
    <property type="entry name" value="CfbpA"/>
    <property type="match status" value="1"/>
</dbReference>
<dbReference type="EMBL" id="SLUN01000015">
    <property type="protein sequence ID" value="TCL66528.1"/>
    <property type="molecule type" value="Genomic_DNA"/>
</dbReference>
<dbReference type="GO" id="GO:0015888">
    <property type="term" value="P:thiamine transport"/>
    <property type="evidence" value="ECO:0007669"/>
    <property type="project" value="TreeGrafter"/>
</dbReference>
<comment type="caution">
    <text evidence="3">The sequence shown here is derived from an EMBL/GenBank/DDBJ whole genome shotgun (WGS) entry which is preliminary data.</text>
</comment>
<proteinExistence type="predicted"/>
<dbReference type="AlphaFoldDB" id="A0A4R1RK26"/>
<dbReference type="GO" id="GO:0030288">
    <property type="term" value="C:outer membrane-bounded periplasmic space"/>
    <property type="evidence" value="ECO:0007669"/>
    <property type="project" value="TreeGrafter"/>
</dbReference>
<dbReference type="GO" id="GO:0030976">
    <property type="term" value="F:thiamine pyrophosphate binding"/>
    <property type="evidence" value="ECO:0007669"/>
    <property type="project" value="TreeGrafter"/>
</dbReference>
<dbReference type="Proteomes" id="UP000295008">
    <property type="component" value="Unassembled WGS sequence"/>
</dbReference>
<dbReference type="InterPro" id="IPR006059">
    <property type="entry name" value="SBP"/>
</dbReference>
<evidence type="ECO:0000313" key="3">
    <source>
        <dbReference type="EMBL" id="TCL66528.1"/>
    </source>
</evidence>
<evidence type="ECO:0000256" key="1">
    <source>
        <dbReference type="ARBA" id="ARBA00022729"/>
    </source>
</evidence>
<organism evidence="3 4">
    <name type="scientific">Hydrogenispora ethanolica</name>
    <dbReference type="NCBI Taxonomy" id="1082276"/>
    <lineage>
        <taxon>Bacteria</taxon>
        <taxon>Bacillati</taxon>
        <taxon>Bacillota</taxon>
        <taxon>Hydrogenispora</taxon>
    </lineage>
</organism>
<accession>A0A4R1RK26</accession>
<keyword evidence="2" id="KW-0408">Iron</keyword>
<evidence type="ECO:0000313" key="4">
    <source>
        <dbReference type="Proteomes" id="UP000295008"/>
    </source>
</evidence>
<dbReference type="Gene3D" id="3.40.190.10">
    <property type="entry name" value="Periplasmic binding protein-like II"/>
    <property type="match status" value="2"/>
</dbReference>
<dbReference type="InterPro" id="IPR026045">
    <property type="entry name" value="Ferric-bd"/>
</dbReference>
<dbReference type="SUPFAM" id="SSF53850">
    <property type="entry name" value="Periplasmic binding protein-like II"/>
    <property type="match status" value="1"/>
</dbReference>
<reference evidence="3 4" key="1">
    <citation type="submission" date="2019-03" db="EMBL/GenBank/DDBJ databases">
        <title>Genomic Encyclopedia of Type Strains, Phase IV (KMG-IV): sequencing the most valuable type-strain genomes for metagenomic binning, comparative biology and taxonomic classification.</title>
        <authorList>
            <person name="Goeker M."/>
        </authorList>
    </citation>
    <scope>NUCLEOTIDE SEQUENCE [LARGE SCALE GENOMIC DNA]</scope>
    <source>
        <strain evidence="3 4">LX-B</strain>
    </source>
</reference>
<dbReference type="GO" id="GO:0046872">
    <property type="term" value="F:metal ion binding"/>
    <property type="evidence" value="ECO:0007669"/>
    <property type="project" value="UniProtKB-KW"/>
</dbReference>
<dbReference type="GO" id="GO:0030975">
    <property type="term" value="F:thiamine binding"/>
    <property type="evidence" value="ECO:0007669"/>
    <property type="project" value="TreeGrafter"/>
</dbReference>
<dbReference type="Pfam" id="PF13416">
    <property type="entry name" value="SBP_bac_8"/>
    <property type="match status" value="1"/>
</dbReference>
<evidence type="ECO:0000256" key="2">
    <source>
        <dbReference type="PIRSR" id="PIRSR002825-1"/>
    </source>
</evidence>
<protein>
    <submittedName>
        <fullName evidence="3">Iron(III) transport system substrate-binding protein</fullName>
    </submittedName>
</protein>
<keyword evidence="4" id="KW-1185">Reference proteome</keyword>